<evidence type="ECO:0000256" key="1">
    <source>
        <dbReference type="SAM" id="MobiDB-lite"/>
    </source>
</evidence>
<sequence length="40" mass="4056">MNGTEAKTDLTSNGNIGLRNGGLESDLVSHNTVVGNGGKK</sequence>
<name>A0AAV4V161_CAEEX</name>
<gene>
    <name evidence="2" type="ORF">CEXT_340871</name>
</gene>
<accession>A0AAV4V161</accession>
<dbReference type="EMBL" id="BPLR01013781">
    <property type="protein sequence ID" value="GIY63743.1"/>
    <property type="molecule type" value="Genomic_DNA"/>
</dbReference>
<reference evidence="2 3" key="1">
    <citation type="submission" date="2021-06" db="EMBL/GenBank/DDBJ databases">
        <title>Caerostris extrusa draft genome.</title>
        <authorList>
            <person name="Kono N."/>
            <person name="Arakawa K."/>
        </authorList>
    </citation>
    <scope>NUCLEOTIDE SEQUENCE [LARGE SCALE GENOMIC DNA]</scope>
</reference>
<feature type="compositionally biased region" description="Polar residues" evidence="1">
    <location>
        <begin position="1"/>
        <end position="15"/>
    </location>
</feature>
<dbReference type="Proteomes" id="UP001054945">
    <property type="component" value="Unassembled WGS sequence"/>
</dbReference>
<evidence type="ECO:0000313" key="3">
    <source>
        <dbReference type="Proteomes" id="UP001054945"/>
    </source>
</evidence>
<protein>
    <submittedName>
        <fullName evidence="2">Uncharacterized protein</fullName>
    </submittedName>
</protein>
<dbReference type="AlphaFoldDB" id="A0AAV4V161"/>
<keyword evidence="3" id="KW-1185">Reference proteome</keyword>
<proteinExistence type="predicted"/>
<organism evidence="2 3">
    <name type="scientific">Caerostris extrusa</name>
    <name type="common">Bark spider</name>
    <name type="synonym">Caerostris bankana</name>
    <dbReference type="NCBI Taxonomy" id="172846"/>
    <lineage>
        <taxon>Eukaryota</taxon>
        <taxon>Metazoa</taxon>
        <taxon>Ecdysozoa</taxon>
        <taxon>Arthropoda</taxon>
        <taxon>Chelicerata</taxon>
        <taxon>Arachnida</taxon>
        <taxon>Araneae</taxon>
        <taxon>Araneomorphae</taxon>
        <taxon>Entelegynae</taxon>
        <taxon>Araneoidea</taxon>
        <taxon>Araneidae</taxon>
        <taxon>Caerostris</taxon>
    </lineage>
</organism>
<comment type="caution">
    <text evidence="2">The sequence shown here is derived from an EMBL/GenBank/DDBJ whole genome shotgun (WGS) entry which is preliminary data.</text>
</comment>
<feature type="non-terminal residue" evidence="2">
    <location>
        <position position="40"/>
    </location>
</feature>
<evidence type="ECO:0000313" key="2">
    <source>
        <dbReference type="EMBL" id="GIY63743.1"/>
    </source>
</evidence>
<feature type="region of interest" description="Disordered" evidence="1">
    <location>
        <begin position="1"/>
        <end position="40"/>
    </location>
</feature>